<dbReference type="InterPro" id="IPR036390">
    <property type="entry name" value="WH_DNA-bd_sf"/>
</dbReference>
<evidence type="ECO:0000256" key="2">
    <source>
        <dbReference type="ARBA" id="ARBA00023125"/>
    </source>
</evidence>
<feature type="domain" description="HTH gntR-type" evidence="4">
    <location>
        <begin position="32"/>
        <end position="99"/>
    </location>
</feature>
<dbReference type="PANTHER" id="PTHR43537">
    <property type="entry name" value="TRANSCRIPTIONAL REGULATOR, GNTR FAMILY"/>
    <property type="match status" value="1"/>
</dbReference>
<gene>
    <name evidence="5" type="ORF">DFR40_3204</name>
</gene>
<comment type="caution">
    <text evidence="5">The sequence shown here is derived from an EMBL/GenBank/DDBJ whole genome shotgun (WGS) entry which is preliminary data.</text>
</comment>
<dbReference type="GO" id="GO:0003700">
    <property type="term" value="F:DNA-binding transcription factor activity"/>
    <property type="evidence" value="ECO:0007669"/>
    <property type="project" value="InterPro"/>
</dbReference>
<dbReference type="PROSITE" id="PS50949">
    <property type="entry name" value="HTH_GNTR"/>
    <property type="match status" value="1"/>
</dbReference>
<dbReference type="InterPro" id="IPR011711">
    <property type="entry name" value="GntR_C"/>
</dbReference>
<dbReference type="Gene3D" id="1.20.120.530">
    <property type="entry name" value="GntR ligand-binding domain-like"/>
    <property type="match status" value="1"/>
</dbReference>
<dbReference type="SMART" id="SM00895">
    <property type="entry name" value="FCD"/>
    <property type="match status" value="1"/>
</dbReference>
<evidence type="ECO:0000256" key="1">
    <source>
        <dbReference type="ARBA" id="ARBA00023015"/>
    </source>
</evidence>
<dbReference type="SMART" id="SM00345">
    <property type="entry name" value="HTH_GNTR"/>
    <property type="match status" value="1"/>
</dbReference>
<dbReference type="InterPro" id="IPR008920">
    <property type="entry name" value="TF_FadR/GntR_C"/>
</dbReference>
<evidence type="ECO:0000313" key="5">
    <source>
        <dbReference type="EMBL" id="RKT50059.1"/>
    </source>
</evidence>
<evidence type="ECO:0000313" key="6">
    <source>
        <dbReference type="Proteomes" id="UP000270626"/>
    </source>
</evidence>
<reference evidence="5 6" key="1">
    <citation type="submission" date="2018-10" db="EMBL/GenBank/DDBJ databases">
        <title>Genomic Encyclopedia of Type Strains, Phase IV (KMG-IV): sequencing the most valuable type-strain genomes for metagenomic binning, comparative biology and taxonomic classification.</title>
        <authorList>
            <person name="Goeker M."/>
        </authorList>
    </citation>
    <scope>NUCLEOTIDE SEQUENCE [LARGE SCALE GENOMIC DNA]</scope>
    <source>
        <strain evidence="5 6">DSM 23841</strain>
    </source>
</reference>
<dbReference type="PANTHER" id="PTHR43537:SF5">
    <property type="entry name" value="UXU OPERON TRANSCRIPTIONAL REGULATOR"/>
    <property type="match status" value="1"/>
</dbReference>
<dbReference type="CDD" id="cd07377">
    <property type="entry name" value="WHTH_GntR"/>
    <property type="match status" value="1"/>
</dbReference>
<dbReference type="PRINTS" id="PR00035">
    <property type="entry name" value="HTHGNTR"/>
</dbReference>
<dbReference type="Pfam" id="PF07729">
    <property type="entry name" value="FCD"/>
    <property type="match status" value="1"/>
</dbReference>
<proteinExistence type="predicted"/>
<dbReference type="EMBL" id="RBXP01000019">
    <property type="protein sequence ID" value="RKT50059.1"/>
    <property type="molecule type" value="Genomic_DNA"/>
</dbReference>
<dbReference type="SUPFAM" id="SSF48008">
    <property type="entry name" value="GntR ligand-binding domain-like"/>
    <property type="match status" value="1"/>
</dbReference>
<dbReference type="InterPro" id="IPR036388">
    <property type="entry name" value="WH-like_DNA-bd_sf"/>
</dbReference>
<dbReference type="SUPFAM" id="SSF46785">
    <property type="entry name" value="Winged helix' DNA-binding domain"/>
    <property type="match status" value="1"/>
</dbReference>
<organism evidence="5 6">
    <name type="scientific">Azonexus fungiphilus</name>
    <dbReference type="NCBI Taxonomy" id="146940"/>
    <lineage>
        <taxon>Bacteria</taxon>
        <taxon>Pseudomonadati</taxon>
        <taxon>Pseudomonadota</taxon>
        <taxon>Betaproteobacteria</taxon>
        <taxon>Rhodocyclales</taxon>
        <taxon>Azonexaceae</taxon>
        <taxon>Azonexus</taxon>
    </lineage>
</organism>
<keyword evidence="6" id="KW-1185">Reference proteome</keyword>
<keyword evidence="3" id="KW-0804">Transcription</keyword>
<keyword evidence="2" id="KW-0238">DNA-binding</keyword>
<dbReference type="Proteomes" id="UP000270626">
    <property type="component" value="Unassembled WGS sequence"/>
</dbReference>
<sequence length="252" mass="27323">MTYNAAFDSRPTVMSESASTPVDSVLALVQRTSLTRLVGEALEKMILAGELPPGSKLNEVALAERLGVSRGPLREAFRTLEESGLIRQEKNRGAFVREIELSEAADIYEVRAGLDATAGRLLAERATPEQLAVLREFAAGMQRAAGVNDVDAFHALNLAFHDRIVEMTGNAALLDVYRRLVKQLALFRRRNLLAPQAIPHFAEEHSAIVDRIAAGDAAGAAEALHAHARGGRQRMLRDGELGSLPVADEKRA</sequence>
<accession>A0A495VL25</accession>
<evidence type="ECO:0000259" key="4">
    <source>
        <dbReference type="PROSITE" id="PS50949"/>
    </source>
</evidence>
<dbReference type="Gene3D" id="1.10.10.10">
    <property type="entry name" value="Winged helix-like DNA-binding domain superfamily/Winged helix DNA-binding domain"/>
    <property type="match status" value="1"/>
</dbReference>
<evidence type="ECO:0000256" key="3">
    <source>
        <dbReference type="ARBA" id="ARBA00023163"/>
    </source>
</evidence>
<dbReference type="InterPro" id="IPR000524">
    <property type="entry name" value="Tscrpt_reg_HTH_GntR"/>
</dbReference>
<dbReference type="AlphaFoldDB" id="A0A495VL25"/>
<dbReference type="Pfam" id="PF00392">
    <property type="entry name" value="GntR"/>
    <property type="match status" value="1"/>
</dbReference>
<dbReference type="GO" id="GO:0003677">
    <property type="term" value="F:DNA binding"/>
    <property type="evidence" value="ECO:0007669"/>
    <property type="project" value="UniProtKB-KW"/>
</dbReference>
<protein>
    <submittedName>
        <fullName evidence="5">GntR family transcriptional regulator</fullName>
    </submittedName>
</protein>
<keyword evidence="1" id="KW-0805">Transcription regulation</keyword>
<name>A0A495VL25_9RHOO</name>